<gene>
    <name evidence="2" type="ORF">FCM35_KLT00780</name>
</gene>
<reference evidence="2" key="1">
    <citation type="submission" date="2020-01" db="EMBL/GenBank/DDBJ databases">
        <title>Genome sequence of Kobresia littledalei, the first chromosome-level genome in the family Cyperaceae.</title>
        <authorList>
            <person name="Qu G."/>
        </authorList>
    </citation>
    <scope>NUCLEOTIDE SEQUENCE</scope>
    <source>
        <strain evidence="2">C.B.Clarke</strain>
        <tissue evidence="2">Leaf</tissue>
    </source>
</reference>
<feature type="compositionally biased region" description="Basic residues" evidence="1">
    <location>
        <begin position="1"/>
        <end position="21"/>
    </location>
</feature>
<proteinExistence type="predicted"/>
<sequence length="434" mass="49166">MAPRKTALRRAYSKKGTKRSRQTQEPLVVGEGSIAGAEGELTTSEPPKKKGRGPGIIRRSTEILEDRPIIWPISDRAFTCKTRPQEITAAITRLVLNHMPGPLRSFHAFDNTTKNNIEFIFLKKFRYREDEDPLHCQTVLYAIAAKRYTEELHEARDSCFKKFGNNKQAWKTCIPHWCLDHNNWHGLCDIFATEEWQGLSKTNKVNRTKTGPKISHHGGSASAHQHLEKLTELNNGKQPPMRALFIHLHCAKENGKSPIVAQMEAAAAAAAVTAAAAAVESGPADLNEANGVIDPSTTEANTQLEALDIASLHFTNEQTQSVYGENIIVVMPWEEWWEYELTQDDSDPHIALLPLHPDMRKKFNETAAWEYAKRMSGYPYGYHNMIFSWIDTISDNYPSPLDAHVMMFFLKEHMILKNSTSICVFDTPGWFYIF</sequence>
<keyword evidence="3" id="KW-1185">Reference proteome</keyword>
<organism evidence="2 3">
    <name type="scientific">Carex littledalei</name>
    <dbReference type="NCBI Taxonomy" id="544730"/>
    <lineage>
        <taxon>Eukaryota</taxon>
        <taxon>Viridiplantae</taxon>
        <taxon>Streptophyta</taxon>
        <taxon>Embryophyta</taxon>
        <taxon>Tracheophyta</taxon>
        <taxon>Spermatophyta</taxon>
        <taxon>Magnoliopsida</taxon>
        <taxon>Liliopsida</taxon>
        <taxon>Poales</taxon>
        <taxon>Cyperaceae</taxon>
        <taxon>Cyperoideae</taxon>
        <taxon>Cariceae</taxon>
        <taxon>Carex</taxon>
        <taxon>Carex subgen. Euthyceras</taxon>
    </lineage>
</organism>
<accession>A0A833RMV8</accession>
<dbReference type="PANTHER" id="PTHR31354:SF2">
    <property type="entry name" value="OS01G0793500 PROTEIN"/>
    <property type="match status" value="1"/>
</dbReference>
<dbReference type="OrthoDB" id="1847654at2759"/>
<comment type="caution">
    <text evidence="2">The sequence shown here is derived from an EMBL/GenBank/DDBJ whole genome shotgun (WGS) entry which is preliminary data.</text>
</comment>
<evidence type="ECO:0000313" key="3">
    <source>
        <dbReference type="Proteomes" id="UP000623129"/>
    </source>
</evidence>
<feature type="region of interest" description="Disordered" evidence="1">
    <location>
        <begin position="1"/>
        <end position="56"/>
    </location>
</feature>
<evidence type="ECO:0000313" key="2">
    <source>
        <dbReference type="EMBL" id="KAF3342142.1"/>
    </source>
</evidence>
<dbReference type="Pfam" id="PF03004">
    <property type="entry name" value="Transposase_24"/>
    <property type="match status" value="1"/>
</dbReference>
<dbReference type="Proteomes" id="UP000623129">
    <property type="component" value="Unassembled WGS sequence"/>
</dbReference>
<protein>
    <submittedName>
        <fullName evidence="2">Plant transposase (Ptta/En/Spm family)</fullName>
    </submittedName>
</protein>
<dbReference type="PANTHER" id="PTHR31354">
    <property type="entry name" value="OS01G0793500 PROTEIN"/>
    <property type="match status" value="1"/>
</dbReference>
<dbReference type="EMBL" id="SWLB01000001">
    <property type="protein sequence ID" value="KAF3342142.1"/>
    <property type="molecule type" value="Genomic_DNA"/>
</dbReference>
<dbReference type="InterPro" id="IPR004252">
    <property type="entry name" value="Probable_transposase_24"/>
</dbReference>
<name>A0A833RMV8_9POAL</name>
<evidence type="ECO:0000256" key="1">
    <source>
        <dbReference type="SAM" id="MobiDB-lite"/>
    </source>
</evidence>
<dbReference type="AlphaFoldDB" id="A0A833RMV8"/>